<feature type="transmembrane region" description="Helical" evidence="1">
    <location>
        <begin position="75"/>
        <end position="96"/>
    </location>
</feature>
<evidence type="ECO:0000313" key="4">
    <source>
        <dbReference type="EMBL" id="SHH57060.1"/>
    </source>
</evidence>
<protein>
    <submittedName>
        <fullName evidence="4">Peptidoglycan/LPS O-acetylase OafA/YrhL, contains acyltransferase and SGNH-hydrolase domains</fullName>
    </submittedName>
</protein>
<feature type="domain" description="Acyltransferase 3" evidence="2">
    <location>
        <begin position="8"/>
        <end position="335"/>
    </location>
</feature>
<evidence type="ECO:0000259" key="3">
    <source>
        <dbReference type="Pfam" id="PF19040"/>
    </source>
</evidence>
<feature type="transmembrane region" description="Helical" evidence="1">
    <location>
        <begin position="32"/>
        <end position="54"/>
    </location>
</feature>
<evidence type="ECO:0000259" key="2">
    <source>
        <dbReference type="Pfam" id="PF01757"/>
    </source>
</evidence>
<dbReference type="PANTHER" id="PTHR23028:SF53">
    <property type="entry name" value="ACYL_TRANSF_3 DOMAIN-CONTAINING PROTEIN"/>
    <property type="match status" value="1"/>
</dbReference>
<feature type="transmembrane region" description="Helical" evidence="1">
    <location>
        <begin position="250"/>
        <end position="272"/>
    </location>
</feature>
<feature type="domain" description="SGNH" evidence="3">
    <location>
        <begin position="415"/>
        <end position="631"/>
    </location>
</feature>
<dbReference type="PANTHER" id="PTHR23028">
    <property type="entry name" value="ACETYLTRANSFERASE"/>
    <property type="match status" value="1"/>
</dbReference>
<reference evidence="4 5" key="1">
    <citation type="submission" date="2016-11" db="EMBL/GenBank/DDBJ databases">
        <authorList>
            <person name="Jaros S."/>
            <person name="Januszkiewicz K."/>
            <person name="Wedrychowicz H."/>
        </authorList>
    </citation>
    <scope>NUCLEOTIDE SEQUENCE [LARGE SCALE GENOMIC DNA]</scope>
    <source>
        <strain evidence="4 5">GAS242</strain>
    </source>
</reference>
<feature type="transmembrane region" description="Helical" evidence="1">
    <location>
        <begin position="355"/>
        <end position="376"/>
    </location>
</feature>
<sequence length="657" mass="72062">MRRDYREDIDWLRAIAVLAVVAFHNLEPPANFGGFVGVDIFFVISGYLITGVIQSEVAAGTFSFARFYERRVRRLLPALYAMVALTAIPSFHYLLTSERADFFLSVVSVITFTSNFFFWFQTGYFGHAAVEKPLLHTWSLAVEEQFYLVLPILLWGVLRLSRGHRLVLPAVLGALGLASFTLSIWLMGSDRSANAFFMSPPRAWEFLAGGLLAVQGFPVLRHALAQGIVRGIALALLAIPIFSLRPGPGFPGFNALTPCLGAALFIWSGIGVPTQERSWYSPLAAARFVGQISYSLYLWHWPLFAFARFSKSSLVLETSDKIALFGLTLGLSYLSWRFVEQPFRGKSLARTRRDAFRIAALASVLLLAGSAAGLLLSQTPSGADLFALKIEVYNGYDRRVPYREGSCFAPASGRFDDACLGFASGKAHVLLWGDSFAAQYVHGLAGMTDPQATNILQATEPACMPTFNAAAQGNASCRSFAAQMDAFFAKHKPDHVILSADWLEYARPPRFDGMIADLRQTIAKLGDLGIPVTLLGPAVQFKARLPSMLMRAHLRQVEARSDDFVLPDIFALDQNMQAALPASNEFSYVSVLAAVCSARQCPLTIDGGIPLSFDHAHLTAEGSSYVMGRLAPLLGLNSSFRGDAERRTRNLEIPDSR</sequence>
<dbReference type="InterPro" id="IPR050879">
    <property type="entry name" value="Acyltransferase_3"/>
</dbReference>
<feature type="transmembrane region" description="Helical" evidence="1">
    <location>
        <begin position="227"/>
        <end position="244"/>
    </location>
</feature>
<proteinExistence type="predicted"/>
<dbReference type="InterPro" id="IPR002656">
    <property type="entry name" value="Acyl_transf_3_dom"/>
</dbReference>
<dbReference type="InterPro" id="IPR043968">
    <property type="entry name" value="SGNH"/>
</dbReference>
<dbReference type="GO" id="GO:0016020">
    <property type="term" value="C:membrane"/>
    <property type="evidence" value="ECO:0007669"/>
    <property type="project" value="TreeGrafter"/>
</dbReference>
<keyword evidence="4" id="KW-0378">Hydrolase</keyword>
<dbReference type="GO" id="GO:0016787">
    <property type="term" value="F:hydrolase activity"/>
    <property type="evidence" value="ECO:0007669"/>
    <property type="project" value="UniProtKB-KW"/>
</dbReference>
<name>A0A1M5U2F5_9BRAD</name>
<keyword evidence="1" id="KW-1133">Transmembrane helix</keyword>
<feature type="transmembrane region" description="Helical" evidence="1">
    <location>
        <begin position="166"/>
        <end position="188"/>
    </location>
</feature>
<feature type="transmembrane region" description="Helical" evidence="1">
    <location>
        <begin position="102"/>
        <end position="120"/>
    </location>
</feature>
<dbReference type="RefSeq" id="WP_079571416.1">
    <property type="nucleotide sequence ID" value="NZ_LT670818.1"/>
</dbReference>
<dbReference type="Proteomes" id="UP000190675">
    <property type="component" value="Chromosome I"/>
</dbReference>
<dbReference type="GO" id="GO:0016747">
    <property type="term" value="F:acyltransferase activity, transferring groups other than amino-acyl groups"/>
    <property type="evidence" value="ECO:0007669"/>
    <property type="project" value="InterPro"/>
</dbReference>
<keyword evidence="4" id="KW-0012">Acyltransferase</keyword>
<dbReference type="Pfam" id="PF01757">
    <property type="entry name" value="Acyl_transf_3"/>
    <property type="match status" value="1"/>
</dbReference>
<gene>
    <name evidence="4" type="ORF">SAMN05444169_8131</name>
</gene>
<dbReference type="OrthoDB" id="9796461at2"/>
<dbReference type="EMBL" id="LT670818">
    <property type="protein sequence ID" value="SHH57060.1"/>
    <property type="molecule type" value="Genomic_DNA"/>
</dbReference>
<evidence type="ECO:0000256" key="1">
    <source>
        <dbReference type="SAM" id="Phobius"/>
    </source>
</evidence>
<evidence type="ECO:0000313" key="5">
    <source>
        <dbReference type="Proteomes" id="UP000190675"/>
    </source>
</evidence>
<keyword evidence="1" id="KW-0812">Transmembrane</keyword>
<dbReference type="SUPFAM" id="SSF52266">
    <property type="entry name" value="SGNH hydrolase"/>
    <property type="match status" value="1"/>
</dbReference>
<accession>A0A1M5U2F5</accession>
<organism evidence="4 5">
    <name type="scientific">Bradyrhizobium erythrophlei</name>
    <dbReference type="NCBI Taxonomy" id="1437360"/>
    <lineage>
        <taxon>Bacteria</taxon>
        <taxon>Pseudomonadati</taxon>
        <taxon>Pseudomonadota</taxon>
        <taxon>Alphaproteobacteria</taxon>
        <taxon>Hyphomicrobiales</taxon>
        <taxon>Nitrobacteraceae</taxon>
        <taxon>Bradyrhizobium</taxon>
    </lineage>
</organism>
<dbReference type="GO" id="GO:0009103">
    <property type="term" value="P:lipopolysaccharide biosynthetic process"/>
    <property type="evidence" value="ECO:0007669"/>
    <property type="project" value="TreeGrafter"/>
</dbReference>
<feature type="transmembrane region" description="Helical" evidence="1">
    <location>
        <begin position="203"/>
        <end position="220"/>
    </location>
</feature>
<feature type="transmembrane region" description="Helical" evidence="1">
    <location>
        <begin position="322"/>
        <end position="339"/>
    </location>
</feature>
<feature type="transmembrane region" description="Helical" evidence="1">
    <location>
        <begin position="284"/>
        <end position="302"/>
    </location>
</feature>
<dbReference type="AlphaFoldDB" id="A0A1M5U2F5"/>
<keyword evidence="1" id="KW-0472">Membrane</keyword>
<keyword evidence="4" id="KW-0808">Transferase</keyword>
<dbReference type="Pfam" id="PF19040">
    <property type="entry name" value="SGNH"/>
    <property type="match status" value="1"/>
</dbReference>